<evidence type="ECO:0000256" key="3">
    <source>
        <dbReference type="ARBA" id="ARBA00022473"/>
    </source>
</evidence>
<evidence type="ECO:0000256" key="2">
    <source>
        <dbReference type="ARBA" id="ARBA00005683"/>
    </source>
</evidence>
<keyword evidence="6 8" id="KW-0879">Wnt signaling pathway</keyword>
<dbReference type="CDD" id="cd13113">
    <property type="entry name" value="Wnt"/>
    <property type="match status" value="1"/>
</dbReference>
<keyword evidence="4" id="KW-0964">Secreted</keyword>
<accession>A0A077SQV8</accession>
<gene>
    <name evidence="9" type="primary">WntQ</name>
</gene>
<keyword evidence="5" id="KW-0272">Extracellular matrix</keyword>
<evidence type="ECO:0000256" key="4">
    <source>
        <dbReference type="ARBA" id="ARBA00022525"/>
    </source>
</evidence>
<dbReference type="GO" id="GO:0045165">
    <property type="term" value="P:cell fate commitment"/>
    <property type="evidence" value="ECO:0007669"/>
    <property type="project" value="TreeGrafter"/>
</dbReference>
<dbReference type="InterPro" id="IPR043158">
    <property type="entry name" value="Wnt_C"/>
</dbReference>
<organism evidence="9">
    <name type="scientific">Sycon ciliatum</name>
    <dbReference type="NCBI Taxonomy" id="27933"/>
    <lineage>
        <taxon>Eukaryota</taxon>
        <taxon>Metazoa</taxon>
        <taxon>Porifera</taxon>
        <taxon>Calcarea</taxon>
        <taxon>Calcaronea</taxon>
        <taxon>Leucosolenida</taxon>
        <taxon>Sycettidae</taxon>
        <taxon>Sycon</taxon>
    </lineage>
</organism>
<dbReference type="PANTHER" id="PTHR12027">
    <property type="entry name" value="WNT RELATED"/>
    <property type="match status" value="1"/>
</dbReference>
<comment type="subcellular location">
    <subcellularLocation>
        <location evidence="1 8">Secreted</location>
        <location evidence="1 8">Extracellular space</location>
        <location evidence="1 8">Extracellular matrix</location>
    </subcellularLocation>
</comment>
<dbReference type="InterPro" id="IPR005817">
    <property type="entry name" value="Wnt"/>
</dbReference>
<evidence type="ECO:0000256" key="1">
    <source>
        <dbReference type="ARBA" id="ARBA00004498"/>
    </source>
</evidence>
<evidence type="ECO:0000256" key="7">
    <source>
        <dbReference type="ARBA" id="ARBA00023157"/>
    </source>
</evidence>
<sequence length="362" mass="40315">MSAGQASFCSDDARLGFERTRVMARASLATTRECARQFADRRWNCPSFLSAEHANKPLFGEAVTRLHTREAAFLHALMAASSTHETAQACSQGKLSSCGCSMPDQAELSALYPNTSSSSSGPSIHDVITASSQRPSSAVTSAMVTERSLAKHKRVRPRCGDNIEYGVRASREFHRTIEVEQSDSSSPRCTARFSRTLMDRHNEEAGRQIVKRNTKLRCRCLGISNSCSTQVCWKQLPVFTKVGNLLMSRYRNASLMKLDRHGTRLVVRHALSRQPSSTDLVYLGESPSFCSDNPGLDIVGTSGRECRVSQDHTPDSCDVLCCDRGYRTVTDHTTTSCNCRFVFCCRVRCDQCETVRRRHFCR</sequence>
<evidence type="ECO:0000256" key="5">
    <source>
        <dbReference type="ARBA" id="ARBA00022530"/>
    </source>
</evidence>
<keyword evidence="3 8" id="KW-0217">Developmental protein</keyword>
<dbReference type="AlphaFoldDB" id="A0A077SQV8"/>
<dbReference type="SMART" id="SM00097">
    <property type="entry name" value="WNT1"/>
    <property type="match status" value="1"/>
</dbReference>
<dbReference type="Pfam" id="PF00110">
    <property type="entry name" value="wnt"/>
    <property type="match status" value="1"/>
</dbReference>
<protein>
    <recommendedName>
        <fullName evidence="8">Protein Wnt</fullName>
    </recommendedName>
</protein>
<keyword evidence="7" id="KW-1015">Disulfide bond</keyword>
<evidence type="ECO:0000313" key="9">
    <source>
        <dbReference type="EMBL" id="CDO67904.1"/>
    </source>
</evidence>
<evidence type="ECO:0000256" key="8">
    <source>
        <dbReference type="RuleBase" id="RU003500"/>
    </source>
</evidence>
<evidence type="ECO:0000256" key="6">
    <source>
        <dbReference type="ARBA" id="ARBA00022687"/>
    </source>
</evidence>
<dbReference type="Gene3D" id="3.30.2460.20">
    <property type="match status" value="1"/>
</dbReference>
<dbReference type="GO" id="GO:0060070">
    <property type="term" value="P:canonical Wnt signaling pathway"/>
    <property type="evidence" value="ECO:0007669"/>
    <property type="project" value="TreeGrafter"/>
</dbReference>
<comment type="function">
    <text evidence="8">Ligand for members of the frizzled family of seven transmembrane receptors.</text>
</comment>
<name>A0A077SQV8_9METZ</name>
<reference evidence="9" key="1">
    <citation type="journal article" date="2014" name="Nat. Commun.">
        <title>Developmental gene expression provides clues to relationships between sponge and eumetazoan body plans.</title>
        <authorList>
            <person name="Leininger S."/>
            <person name="Adamski M."/>
            <person name="Bergum B."/>
            <person name="Guder C."/>
            <person name="Liu J."/>
            <person name="Laplante M."/>
            <person name="Brate J."/>
            <person name="Hoffmann F."/>
            <person name="Fortunato S."/>
            <person name="Jordal S."/>
            <person name="Rapp H.T."/>
            <person name="Adamska M."/>
        </authorList>
    </citation>
    <scope>NUCLEOTIDE SEQUENCE</scope>
</reference>
<dbReference type="PRINTS" id="PR01349">
    <property type="entry name" value="WNTPROTEIN"/>
</dbReference>
<dbReference type="GO" id="GO:0005615">
    <property type="term" value="C:extracellular space"/>
    <property type="evidence" value="ECO:0007669"/>
    <property type="project" value="TreeGrafter"/>
</dbReference>
<dbReference type="GO" id="GO:0005125">
    <property type="term" value="F:cytokine activity"/>
    <property type="evidence" value="ECO:0007669"/>
    <property type="project" value="TreeGrafter"/>
</dbReference>
<dbReference type="GO" id="GO:0005109">
    <property type="term" value="F:frizzled binding"/>
    <property type="evidence" value="ECO:0007669"/>
    <property type="project" value="TreeGrafter"/>
</dbReference>
<comment type="similarity">
    <text evidence="2 8">Belongs to the Wnt family.</text>
</comment>
<dbReference type="EMBL" id="HG973365">
    <property type="protein sequence ID" value="CDO67904.1"/>
    <property type="molecule type" value="mRNA"/>
</dbReference>
<proteinExistence type="evidence at transcript level"/>